<keyword evidence="2" id="KW-1185">Reference proteome</keyword>
<accession>A0ABP6A3V6</accession>
<dbReference type="Proteomes" id="UP001501358">
    <property type="component" value="Unassembled WGS sequence"/>
</dbReference>
<reference evidence="2" key="1">
    <citation type="journal article" date="2019" name="Int. J. Syst. Evol. Microbiol.">
        <title>The Global Catalogue of Microorganisms (GCM) 10K type strain sequencing project: providing services to taxonomists for standard genome sequencing and annotation.</title>
        <authorList>
            <consortium name="The Broad Institute Genomics Platform"/>
            <consortium name="The Broad Institute Genome Sequencing Center for Infectious Disease"/>
            <person name="Wu L."/>
            <person name="Ma J."/>
        </authorList>
    </citation>
    <scope>NUCLEOTIDE SEQUENCE [LARGE SCALE GENOMIC DNA]</scope>
    <source>
        <strain evidence="2">JCM 6307</strain>
    </source>
</reference>
<protein>
    <submittedName>
        <fullName evidence="1">Uncharacterized protein</fullName>
    </submittedName>
</protein>
<dbReference type="EMBL" id="BAAATA010000039">
    <property type="protein sequence ID" value="GAA2505948.1"/>
    <property type="molecule type" value="Genomic_DNA"/>
</dbReference>
<dbReference type="RefSeq" id="WP_344385425.1">
    <property type="nucleotide sequence ID" value="NZ_BAAATA010000039.1"/>
</dbReference>
<comment type="caution">
    <text evidence="1">The sequence shown here is derived from an EMBL/GenBank/DDBJ whole genome shotgun (WGS) entry which is preliminary data.</text>
</comment>
<organism evidence="1 2">
    <name type="scientific">Streptomyces thermolineatus</name>
    <dbReference type="NCBI Taxonomy" id="44033"/>
    <lineage>
        <taxon>Bacteria</taxon>
        <taxon>Bacillati</taxon>
        <taxon>Actinomycetota</taxon>
        <taxon>Actinomycetes</taxon>
        <taxon>Kitasatosporales</taxon>
        <taxon>Streptomycetaceae</taxon>
        <taxon>Streptomyces</taxon>
    </lineage>
</organism>
<name>A0ABP6A3V6_9ACTN</name>
<sequence length="226" mass="25167">MTTSVLDKARELQNQARYIAEAQKDAAQQERVVRRIDEVRSSLEKVAGQVTIAALLKERTGQSVDLSPLISAYERFANKSRGGLPADRVFTEAQRVLEACVKEFASTIREAWAHWARTCIAGVSPVRFAALAPAERREAEELLQDMRRQAEQRGIDGAVIRTFCTAHTDVLRLLEHAPSDVPTELAQLVERIDAGGLTLRDLASGDIALLREYDQDVWISVTRKAD</sequence>
<evidence type="ECO:0000313" key="2">
    <source>
        <dbReference type="Proteomes" id="UP001501358"/>
    </source>
</evidence>
<gene>
    <name evidence="1" type="ORF">GCM10010406_48210</name>
</gene>
<evidence type="ECO:0000313" key="1">
    <source>
        <dbReference type="EMBL" id="GAA2505948.1"/>
    </source>
</evidence>
<proteinExistence type="predicted"/>